<dbReference type="STRING" id="583355.Caka_0503"/>
<dbReference type="SUPFAM" id="SSF49785">
    <property type="entry name" value="Galactose-binding domain-like"/>
    <property type="match status" value="1"/>
</dbReference>
<evidence type="ECO:0000256" key="5">
    <source>
        <dbReference type="ARBA" id="ARBA00023004"/>
    </source>
</evidence>
<evidence type="ECO:0000313" key="11">
    <source>
        <dbReference type="Proteomes" id="UP000000925"/>
    </source>
</evidence>
<dbReference type="KEGG" id="caa:Caka_0503"/>
<evidence type="ECO:0000256" key="3">
    <source>
        <dbReference type="ARBA" id="ARBA00022729"/>
    </source>
</evidence>
<sequence>MMTPQSCFRGLALGAALSVTTSVLAAADIRGHWPMDDGTESSVSDLSGNGNVGKVKNAKWKAGVRHVALQVERGGWINVGNGDSLNIEDAITLEAWVKPWAPRFPEKPTILSKQGAYALHFGPSKAVSFTLWIDGKEVRLSSKHDSWPNGVWQHVAASFDGRELKLYVNGQLDNSLTLESEAKISSSASDLYMGSVKQRNPYVGTLDEVRVTAEALSDEAVYDSFHAGKYELERQASNFPGYFFKREKREAEAVVPGTLWIDTEDFDNYGGWWMDTQFVPQMGSPYLMAAGIGVPVEDATTTIQIPESGEYRLWVRTRNWYQEPAPGKFQIGLGGTVLDKVFGADASDQWIWENGGTHSLSAGALELALKDLTGFYGRCDAIILTQDQNFEPANDLTAYHSERAQYTGTSIVAEDMGDFDVIVVGAGIAGINAAISSARTGAKTALIQDRPMIGGNNSLELGVIISGPAQHGKPNAREAGLNEEIGREYAYNFHGKWSQGAEIIAAREDNLTIFLNTHVNEVERDGHRIKAVKAFNMIDGKRTRYTGRQFIDCTGDGWLGYYAGAQYRIGREAKSEFNETYAPEFADNITMSGCLMTGHTLSYNTKKMADPQPYTGPDWLWDLRPNGKNIEARESFEGSHTYGRWWHENDNSVDDLWDPENARDQLLVLNLSYWNWIKNYSIAKDKAANYVMTILPTGNAKRETRRLMGDHILTEHDVLKPELFEDAIGTGGWSLDIHHPKGIFSEEGPFDFNTHAPSNPLPFRILYSKNVENLFFAGRNVSVTHAALGNVRVQGTTGVLGQAVGTAAAMCVEKGIDPRALYINHIKELQQQLIKDDQYIIGFTNEDETDMARTATITASSEWSADFSAANAINGVTRVVDEVKNMWASDPEAKMPQWLQLDLGEAKTVNAVYLTFDTDLNDKRHSSWEFTPEDRMPPECVRDYEVQVFDGAEWKTIATVENNYQRRKIHRFDAMEVSKVKVIVTGTNGDPSARIYEVRLYNE</sequence>
<protein>
    <submittedName>
        <fullName evidence="10">Coagulation factor 5/8 type domain protein</fullName>
    </submittedName>
</protein>
<dbReference type="InterPro" id="IPR036188">
    <property type="entry name" value="FAD/NAD-bd_sf"/>
</dbReference>
<keyword evidence="1" id="KW-0004">4Fe-4S</keyword>
<feature type="domain" description="F5/8 type C" evidence="9">
    <location>
        <begin position="844"/>
        <end position="1003"/>
    </location>
</feature>
<evidence type="ECO:0000256" key="6">
    <source>
        <dbReference type="ARBA" id="ARBA00023014"/>
    </source>
</evidence>
<dbReference type="SUPFAM" id="SSF51905">
    <property type="entry name" value="FAD/NAD(P)-binding domain"/>
    <property type="match status" value="1"/>
</dbReference>
<dbReference type="InterPro" id="IPR013320">
    <property type="entry name" value="ConA-like_dom_sf"/>
</dbReference>
<dbReference type="eggNOG" id="COG1053">
    <property type="taxonomic scope" value="Bacteria"/>
</dbReference>
<name>D5EN93_CORAD</name>
<dbReference type="EMBL" id="CP001998">
    <property type="protein sequence ID" value="ADE53528.1"/>
    <property type="molecule type" value="Genomic_DNA"/>
</dbReference>
<dbReference type="Pfam" id="PF22633">
    <property type="entry name" value="F5_F8_type_C_2"/>
    <property type="match status" value="1"/>
</dbReference>
<feature type="chain" id="PRO_5003071613" evidence="8">
    <location>
        <begin position="26"/>
        <end position="1003"/>
    </location>
</feature>
<accession>D5EN93</accession>
<dbReference type="InterPro" id="IPR008979">
    <property type="entry name" value="Galactose-bd-like_sf"/>
</dbReference>
<evidence type="ECO:0000256" key="8">
    <source>
        <dbReference type="SAM" id="SignalP"/>
    </source>
</evidence>
<reference evidence="10 11" key="1">
    <citation type="journal article" date="2010" name="Stand. Genomic Sci.">
        <title>Complete genome sequence of Coraliomargarita akajimensis type strain (04OKA010-24).</title>
        <authorList>
            <person name="Mavromatis K."/>
            <person name="Abt B."/>
            <person name="Brambilla E."/>
            <person name="Lapidus A."/>
            <person name="Copeland A."/>
            <person name="Deshpande S."/>
            <person name="Nolan M."/>
            <person name="Lucas S."/>
            <person name="Tice H."/>
            <person name="Cheng J.F."/>
            <person name="Han C."/>
            <person name="Detter J.C."/>
            <person name="Woyke T."/>
            <person name="Goodwin L."/>
            <person name="Pitluck S."/>
            <person name="Held B."/>
            <person name="Brettin T."/>
            <person name="Tapia R."/>
            <person name="Ivanova N."/>
            <person name="Mikhailova N."/>
            <person name="Pati A."/>
            <person name="Liolios K."/>
            <person name="Chen A."/>
            <person name="Palaniappan K."/>
            <person name="Land M."/>
            <person name="Hauser L."/>
            <person name="Chang Y.J."/>
            <person name="Jeffries C.D."/>
            <person name="Rohde M."/>
            <person name="Goker M."/>
            <person name="Bristow J."/>
            <person name="Eisen J.A."/>
            <person name="Markowitz V."/>
            <person name="Hugenholtz P."/>
            <person name="Klenk H.P."/>
            <person name="Kyrpides N.C."/>
        </authorList>
    </citation>
    <scope>NUCLEOTIDE SEQUENCE [LARGE SCALE GENOMIC DNA]</scope>
    <source>
        <strain evidence="11">DSM 45221 / IAM 15411 / JCM 23193 / KCTC 12865</strain>
    </source>
</reference>
<keyword evidence="6" id="KW-0411">Iron-sulfur</keyword>
<dbReference type="Gene3D" id="2.60.120.260">
    <property type="entry name" value="Galactose-binding domain-like"/>
    <property type="match status" value="1"/>
</dbReference>
<dbReference type="HOGENOM" id="CLU_299117_0_0_0"/>
<dbReference type="Pfam" id="PF13385">
    <property type="entry name" value="Laminin_G_3"/>
    <property type="match status" value="1"/>
</dbReference>
<dbReference type="AlphaFoldDB" id="D5EN93"/>
<keyword evidence="2" id="KW-0479">Metal-binding</keyword>
<dbReference type="GO" id="GO:0016491">
    <property type="term" value="F:oxidoreductase activity"/>
    <property type="evidence" value="ECO:0007669"/>
    <property type="project" value="UniProtKB-KW"/>
</dbReference>
<dbReference type="Pfam" id="PF12831">
    <property type="entry name" value="FAD_oxidored"/>
    <property type="match status" value="1"/>
</dbReference>
<feature type="signal peptide" evidence="8">
    <location>
        <begin position="1"/>
        <end position="25"/>
    </location>
</feature>
<gene>
    <name evidence="10" type="ordered locus">Caka_0503</name>
</gene>
<keyword evidence="7" id="KW-1015">Disulfide bond</keyword>
<dbReference type="PANTHER" id="PTHR43498">
    <property type="entry name" value="FERREDOXIN:COB-COM HETERODISULFIDE REDUCTASE SUBUNIT A"/>
    <property type="match status" value="1"/>
</dbReference>
<evidence type="ECO:0000313" key="10">
    <source>
        <dbReference type="EMBL" id="ADE53528.1"/>
    </source>
</evidence>
<dbReference type="InterPro" id="IPR039650">
    <property type="entry name" value="HdrA-like"/>
</dbReference>
<dbReference type="InterPro" id="IPR006558">
    <property type="entry name" value="LamG-like"/>
</dbReference>
<organism evidence="10 11">
    <name type="scientific">Coraliomargarita akajimensis (strain DSM 45221 / IAM 15411 / JCM 23193 / KCTC 12865 / 04OKA010-24)</name>
    <dbReference type="NCBI Taxonomy" id="583355"/>
    <lineage>
        <taxon>Bacteria</taxon>
        <taxon>Pseudomonadati</taxon>
        <taxon>Verrucomicrobiota</taxon>
        <taxon>Opitutia</taxon>
        <taxon>Puniceicoccales</taxon>
        <taxon>Coraliomargaritaceae</taxon>
        <taxon>Coraliomargarita</taxon>
    </lineage>
</organism>
<proteinExistence type="predicted"/>
<keyword evidence="5" id="KW-0408">Iron</keyword>
<dbReference type="Gene3D" id="2.60.120.200">
    <property type="match status" value="1"/>
</dbReference>
<keyword evidence="4" id="KW-0560">Oxidoreductase</keyword>
<evidence type="ECO:0000256" key="4">
    <source>
        <dbReference type="ARBA" id="ARBA00023002"/>
    </source>
</evidence>
<dbReference type="Gene3D" id="3.50.50.60">
    <property type="entry name" value="FAD/NAD(P)-binding domain"/>
    <property type="match status" value="1"/>
</dbReference>
<evidence type="ECO:0000256" key="1">
    <source>
        <dbReference type="ARBA" id="ARBA00022485"/>
    </source>
</evidence>
<evidence type="ECO:0000256" key="7">
    <source>
        <dbReference type="ARBA" id="ARBA00023157"/>
    </source>
</evidence>
<evidence type="ECO:0000259" key="9">
    <source>
        <dbReference type="PROSITE" id="PS50022"/>
    </source>
</evidence>
<dbReference type="RefSeq" id="WP_013042253.1">
    <property type="nucleotide sequence ID" value="NC_014008.1"/>
</dbReference>
<dbReference type="OrthoDB" id="9759982at2"/>
<keyword evidence="11" id="KW-1185">Reference proteome</keyword>
<dbReference type="PROSITE" id="PS50022">
    <property type="entry name" value="FA58C_3"/>
    <property type="match status" value="1"/>
</dbReference>
<dbReference type="SUPFAM" id="SSF49899">
    <property type="entry name" value="Concanavalin A-like lectins/glucanases"/>
    <property type="match status" value="1"/>
</dbReference>
<dbReference type="GO" id="GO:0046872">
    <property type="term" value="F:metal ion binding"/>
    <property type="evidence" value="ECO:0007669"/>
    <property type="project" value="UniProtKB-KW"/>
</dbReference>
<dbReference type="GO" id="GO:0051539">
    <property type="term" value="F:4 iron, 4 sulfur cluster binding"/>
    <property type="evidence" value="ECO:0007669"/>
    <property type="project" value="UniProtKB-KW"/>
</dbReference>
<dbReference type="PANTHER" id="PTHR43498:SF1">
    <property type="entry name" value="COB--COM HETERODISULFIDE REDUCTASE IRON-SULFUR SUBUNIT A"/>
    <property type="match status" value="1"/>
</dbReference>
<dbReference type="SMART" id="SM00560">
    <property type="entry name" value="LamGL"/>
    <property type="match status" value="1"/>
</dbReference>
<dbReference type="Proteomes" id="UP000000925">
    <property type="component" value="Chromosome"/>
</dbReference>
<evidence type="ECO:0000256" key="2">
    <source>
        <dbReference type="ARBA" id="ARBA00022723"/>
    </source>
</evidence>
<dbReference type="InterPro" id="IPR000421">
    <property type="entry name" value="FA58C"/>
</dbReference>
<keyword evidence="3 8" id="KW-0732">Signal</keyword>